<proteinExistence type="predicted"/>
<dbReference type="EMBL" id="KV417762">
    <property type="protein sequence ID" value="KZP07092.1"/>
    <property type="molecule type" value="Genomic_DNA"/>
</dbReference>
<evidence type="ECO:0000313" key="2">
    <source>
        <dbReference type="Proteomes" id="UP000076532"/>
    </source>
</evidence>
<dbReference type="Proteomes" id="UP000076532">
    <property type="component" value="Unassembled WGS sequence"/>
</dbReference>
<organism evidence="1 2">
    <name type="scientific">Athelia psychrophila</name>
    <dbReference type="NCBI Taxonomy" id="1759441"/>
    <lineage>
        <taxon>Eukaryota</taxon>
        <taxon>Fungi</taxon>
        <taxon>Dikarya</taxon>
        <taxon>Basidiomycota</taxon>
        <taxon>Agaricomycotina</taxon>
        <taxon>Agaricomycetes</taxon>
        <taxon>Agaricomycetidae</taxon>
        <taxon>Atheliales</taxon>
        <taxon>Atheliaceae</taxon>
        <taxon>Athelia</taxon>
    </lineage>
</organism>
<gene>
    <name evidence="1" type="ORF">FIBSPDRAFT_965926</name>
</gene>
<keyword evidence="2" id="KW-1185">Reference proteome</keyword>
<accession>A0A167XD80</accession>
<reference evidence="1 2" key="1">
    <citation type="journal article" date="2016" name="Mol. Biol. Evol.">
        <title>Comparative Genomics of Early-Diverging Mushroom-Forming Fungi Provides Insights into the Origins of Lignocellulose Decay Capabilities.</title>
        <authorList>
            <person name="Nagy L.G."/>
            <person name="Riley R."/>
            <person name="Tritt A."/>
            <person name="Adam C."/>
            <person name="Daum C."/>
            <person name="Floudas D."/>
            <person name="Sun H."/>
            <person name="Yadav J.S."/>
            <person name="Pangilinan J."/>
            <person name="Larsson K.H."/>
            <person name="Matsuura K."/>
            <person name="Barry K."/>
            <person name="Labutti K."/>
            <person name="Kuo R."/>
            <person name="Ohm R.A."/>
            <person name="Bhattacharya S.S."/>
            <person name="Shirouzu T."/>
            <person name="Yoshinaga Y."/>
            <person name="Martin F.M."/>
            <person name="Grigoriev I.V."/>
            <person name="Hibbett D.S."/>
        </authorList>
    </citation>
    <scope>NUCLEOTIDE SEQUENCE [LARGE SCALE GENOMIC DNA]</scope>
    <source>
        <strain evidence="1 2">CBS 109695</strain>
    </source>
</reference>
<sequence>MDNQFAHMDGTDTVTMSMSEMLIAAGPDPGSSQSIATFVQGKAPDGRFIRLDPGKDREIINVKDMKFSIDIDSIIITSHKLHIIGGSLEVDVLPNARNEAPMSKSNHTYVAALLGGP</sequence>
<dbReference type="AlphaFoldDB" id="A0A167XD80"/>
<protein>
    <submittedName>
        <fullName evidence="1">Uncharacterized protein</fullName>
    </submittedName>
</protein>
<evidence type="ECO:0000313" key="1">
    <source>
        <dbReference type="EMBL" id="KZP07092.1"/>
    </source>
</evidence>
<name>A0A167XD80_9AGAM</name>